<dbReference type="Proteomes" id="UP000027120">
    <property type="component" value="Unassembled WGS sequence"/>
</dbReference>
<dbReference type="Pfam" id="PF05056">
    <property type="entry name" value="DUF674"/>
    <property type="match status" value="1"/>
</dbReference>
<proteinExistence type="predicted"/>
<accession>A0A067DGH7</accession>
<sequence>VALNILTKALVNRANNRVIFAESNEDLIDVPFMGMGSMNNLYESVENIDVQLFHAEACKKNEAKAQRKSLKLKTIKDEPSVCCLCNSQNCTQYDVSHYRNTICSCGEPMGRRSIFGRQHCYASYSGVFVKG</sequence>
<name>A0A067DGH7_CITSI</name>
<evidence type="ECO:0000313" key="1">
    <source>
        <dbReference type="EMBL" id="KDO37701.1"/>
    </source>
</evidence>
<keyword evidence="2" id="KW-1185">Reference proteome</keyword>
<evidence type="ECO:0000313" key="2">
    <source>
        <dbReference type="Proteomes" id="UP000027120"/>
    </source>
</evidence>
<feature type="non-terminal residue" evidence="1">
    <location>
        <position position="1"/>
    </location>
</feature>
<dbReference type="STRING" id="2711.A0A067DGH7"/>
<dbReference type="InterPro" id="IPR007750">
    <property type="entry name" value="DUF674"/>
</dbReference>
<protein>
    <submittedName>
        <fullName evidence="1">Uncharacterized protein</fullName>
    </submittedName>
</protein>
<gene>
    <name evidence="1" type="ORF">CISIN_1g036606mg</name>
</gene>
<dbReference type="AlphaFoldDB" id="A0A067DGH7"/>
<reference evidence="1 2" key="1">
    <citation type="submission" date="2014-04" db="EMBL/GenBank/DDBJ databases">
        <authorList>
            <consortium name="International Citrus Genome Consortium"/>
            <person name="Gmitter F."/>
            <person name="Chen C."/>
            <person name="Farmerie W."/>
            <person name="Harkins T."/>
            <person name="Desany B."/>
            <person name="Mohiuddin M."/>
            <person name="Kodira C."/>
            <person name="Borodovsky M."/>
            <person name="Lomsadze A."/>
            <person name="Burns P."/>
            <person name="Jenkins J."/>
            <person name="Prochnik S."/>
            <person name="Shu S."/>
            <person name="Chapman J."/>
            <person name="Pitluck S."/>
            <person name="Schmutz J."/>
            <person name="Rokhsar D."/>
        </authorList>
    </citation>
    <scope>NUCLEOTIDE SEQUENCE</scope>
</reference>
<organism evidence="1 2">
    <name type="scientific">Citrus sinensis</name>
    <name type="common">Sweet orange</name>
    <name type="synonym">Citrus aurantium var. sinensis</name>
    <dbReference type="NCBI Taxonomy" id="2711"/>
    <lineage>
        <taxon>Eukaryota</taxon>
        <taxon>Viridiplantae</taxon>
        <taxon>Streptophyta</taxon>
        <taxon>Embryophyta</taxon>
        <taxon>Tracheophyta</taxon>
        <taxon>Spermatophyta</taxon>
        <taxon>Magnoliopsida</taxon>
        <taxon>eudicotyledons</taxon>
        <taxon>Gunneridae</taxon>
        <taxon>Pentapetalae</taxon>
        <taxon>rosids</taxon>
        <taxon>malvids</taxon>
        <taxon>Sapindales</taxon>
        <taxon>Rutaceae</taxon>
        <taxon>Aurantioideae</taxon>
        <taxon>Citrus</taxon>
    </lineage>
</organism>
<dbReference type="EMBL" id="KK789908">
    <property type="protein sequence ID" value="KDO37701.1"/>
    <property type="molecule type" value="Genomic_DNA"/>
</dbReference>